<keyword evidence="3" id="KW-1185">Reference proteome</keyword>
<proteinExistence type="predicted"/>
<name>A0ABQ8S648_PERAM</name>
<gene>
    <name evidence="2" type="ORF">ANN_21539</name>
</gene>
<reference evidence="2 3" key="1">
    <citation type="journal article" date="2022" name="Allergy">
        <title>Genome assembly and annotation of Periplaneta americana reveal a comprehensive cockroach allergen profile.</title>
        <authorList>
            <person name="Wang L."/>
            <person name="Xiong Q."/>
            <person name="Saelim N."/>
            <person name="Wang L."/>
            <person name="Nong W."/>
            <person name="Wan A.T."/>
            <person name="Shi M."/>
            <person name="Liu X."/>
            <person name="Cao Q."/>
            <person name="Hui J.H.L."/>
            <person name="Sookrung N."/>
            <person name="Leung T.F."/>
            <person name="Tungtrongchitr A."/>
            <person name="Tsui S.K.W."/>
        </authorList>
    </citation>
    <scope>NUCLEOTIDE SEQUENCE [LARGE SCALE GENOMIC DNA]</scope>
    <source>
        <strain evidence="2">PWHHKU_190912</strain>
    </source>
</reference>
<dbReference type="PANTHER" id="PTHR47027:SF20">
    <property type="entry name" value="REVERSE TRANSCRIPTASE-LIKE PROTEIN WITH RNA-DIRECTED DNA POLYMERASE DOMAIN"/>
    <property type="match status" value="1"/>
</dbReference>
<comment type="caution">
    <text evidence="2">The sequence shown here is derived from an EMBL/GenBank/DDBJ whole genome shotgun (WGS) entry which is preliminary data.</text>
</comment>
<organism evidence="2 3">
    <name type="scientific">Periplaneta americana</name>
    <name type="common">American cockroach</name>
    <name type="synonym">Blatta americana</name>
    <dbReference type="NCBI Taxonomy" id="6978"/>
    <lineage>
        <taxon>Eukaryota</taxon>
        <taxon>Metazoa</taxon>
        <taxon>Ecdysozoa</taxon>
        <taxon>Arthropoda</taxon>
        <taxon>Hexapoda</taxon>
        <taxon>Insecta</taxon>
        <taxon>Pterygota</taxon>
        <taxon>Neoptera</taxon>
        <taxon>Polyneoptera</taxon>
        <taxon>Dictyoptera</taxon>
        <taxon>Blattodea</taxon>
        <taxon>Blattoidea</taxon>
        <taxon>Blattidae</taxon>
        <taxon>Blattinae</taxon>
        <taxon>Periplaneta</taxon>
    </lineage>
</organism>
<evidence type="ECO:0000313" key="2">
    <source>
        <dbReference type="EMBL" id="KAJ4429382.1"/>
    </source>
</evidence>
<dbReference type="PANTHER" id="PTHR47027">
    <property type="entry name" value="REVERSE TRANSCRIPTASE DOMAIN-CONTAINING PROTEIN"/>
    <property type="match status" value="1"/>
</dbReference>
<dbReference type="InterPro" id="IPR000477">
    <property type="entry name" value="RT_dom"/>
</dbReference>
<evidence type="ECO:0000259" key="1">
    <source>
        <dbReference type="Pfam" id="PF00078"/>
    </source>
</evidence>
<accession>A0ABQ8S648</accession>
<sequence>MAGLCEGGNERPGSLKANCIRSLAETPELNRVFIMKMHSVIHNQLSAPVYRPMLQYSWQSAGYVNPEQVSDFKNVIQAAFDCSALECGSADCSEVEKFKYLGATVTNINDTREEIKHRINMGNACYYSVEKLLSSSLLSKNLKVRIYKTVILPVVLYVCETWTLTLKEEHRLRVFENKVLRKIFGAKRDEVTGEWRKLHNTELHALYSSPDIIRNIKSRRLRWAGHVARMCESRNAYRVLVGRPEGKRPLGRPRRRWEDNIKMDLREVGYDDRDWNNLGQDRDQWRAYLRAAMNLRYAIRKVQDNREGVELNGLHQLLVYADDVNMLGENPQTIRENTEILLEASKEIGLEVNPEKTKYMLMSRDENIVRNGNIKIEKLSFEEVEKFKYLGATNKVLRKIFGAKRDEVTGEWRKLHNAELHASYSSPDIIRNIKSRRLRWAGHVARMGESRNAYRVLVGRREGKRPLGRPRRRWEDNIKMDLREVGYDGRDWINLAQDRDQWRAYVRAAMNLRVP</sequence>
<dbReference type="EMBL" id="JAJSOF020000033">
    <property type="protein sequence ID" value="KAJ4429382.1"/>
    <property type="molecule type" value="Genomic_DNA"/>
</dbReference>
<evidence type="ECO:0000313" key="3">
    <source>
        <dbReference type="Proteomes" id="UP001148838"/>
    </source>
</evidence>
<feature type="domain" description="Reverse transcriptase" evidence="1">
    <location>
        <begin position="315"/>
        <end position="392"/>
    </location>
</feature>
<dbReference type="Pfam" id="PF00078">
    <property type="entry name" value="RVT_1"/>
    <property type="match status" value="1"/>
</dbReference>
<protein>
    <recommendedName>
        <fullName evidence="1">Reverse transcriptase domain-containing protein</fullName>
    </recommendedName>
</protein>
<dbReference type="Proteomes" id="UP001148838">
    <property type="component" value="Unassembled WGS sequence"/>
</dbReference>